<organism evidence="1 2">
    <name type="scientific">Ancylobacter polymorphus</name>
    <dbReference type="NCBI Taxonomy" id="223390"/>
    <lineage>
        <taxon>Bacteria</taxon>
        <taxon>Pseudomonadati</taxon>
        <taxon>Pseudomonadota</taxon>
        <taxon>Alphaproteobacteria</taxon>
        <taxon>Hyphomicrobiales</taxon>
        <taxon>Xanthobacteraceae</taxon>
        <taxon>Ancylobacter</taxon>
    </lineage>
</organism>
<dbReference type="RefSeq" id="WP_307022530.1">
    <property type="nucleotide sequence ID" value="NZ_JAUSUI010000010.1"/>
</dbReference>
<sequence>MPIAQKDIEAILEALFDQVPTMAVQQITMTPASKGPNMIARVDVADNRYVLWEIEPDGRVRSARVIDLTA</sequence>
<evidence type="ECO:0000313" key="2">
    <source>
        <dbReference type="Proteomes" id="UP001224682"/>
    </source>
</evidence>
<dbReference type="Proteomes" id="UP001224682">
    <property type="component" value="Unassembled WGS sequence"/>
</dbReference>
<proteinExistence type="predicted"/>
<accession>A0ABU0BHN2</accession>
<protein>
    <recommendedName>
        <fullName evidence="3">PepSY domain-containing protein</fullName>
    </recommendedName>
</protein>
<dbReference type="EMBL" id="JAUSUI010000010">
    <property type="protein sequence ID" value="MDQ0304945.1"/>
    <property type="molecule type" value="Genomic_DNA"/>
</dbReference>
<comment type="caution">
    <text evidence="1">The sequence shown here is derived from an EMBL/GenBank/DDBJ whole genome shotgun (WGS) entry which is preliminary data.</text>
</comment>
<evidence type="ECO:0008006" key="3">
    <source>
        <dbReference type="Google" id="ProtNLM"/>
    </source>
</evidence>
<evidence type="ECO:0000313" key="1">
    <source>
        <dbReference type="EMBL" id="MDQ0304945.1"/>
    </source>
</evidence>
<reference evidence="1 2" key="1">
    <citation type="submission" date="2023-07" db="EMBL/GenBank/DDBJ databases">
        <title>Genomic Encyclopedia of Type Strains, Phase IV (KMG-IV): sequencing the most valuable type-strain genomes for metagenomic binning, comparative biology and taxonomic classification.</title>
        <authorList>
            <person name="Goeker M."/>
        </authorList>
    </citation>
    <scope>NUCLEOTIDE SEQUENCE [LARGE SCALE GENOMIC DNA]</scope>
    <source>
        <strain evidence="1 2">DSM 2457</strain>
    </source>
</reference>
<name>A0ABU0BHN2_9HYPH</name>
<keyword evidence="2" id="KW-1185">Reference proteome</keyword>
<gene>
    <name evidence="1" type="ORF">J2S75_003995</name>
</gene>